<comment type="caution">
    <text evidence="3">The sequence shown here is derived from an EMBL/GenBank/DDBJ whole genome shotgun (WGS) entry which is preliminary data.</text>
</comment>
<sequence length="93" mass="10451">MNEPVVESMADVRAHLADVIDRARREDTPTIITRRGRQEAVVLDVQEYRRLREVAESAEEAWLNRLADEAESEGTEGSVSLEEMAALLRADQG</sequence>
<evidence type="ECO:0000256" key="2">
    <source>
        <dbReference type="RuleBase" id="RU362080"/>
    </source>
</evidence>
<dbReference type="AlphaFoldDB" id="A0A2P4UMB8"/>
<comment type="similarity">
    <text evidence="1 2">Belongs to the phD/YefM antitoxin family.</text>
</comment>
<accession>A0A2P4UMB8</accession>
<proteinExistence type="inferred from homology"/>
<gene>
    <name evidence="3" type="ORF">BTM25_05740</name>
</gene>
<organism evidence="3 4">
    <name type="scientific">Actinomadura rubteroloni</name>
    <dbReference type="NCBI Taxonomy" id="1926885"/>
    <lineage>
        <taxon>Bacteria</taxon>
        <taxon>Bacillati</taxon>
        <taxon>Actinomycetota</taxon>
        <taxon>Actinomycetes</taxon>
        <taxon>Streptosporangiales</taxon>
        <taxon>Thermomonosporaceae</taxon>
        <taxon>Actinomadura</taxon>
    </lineage>
</organism>
<dbReference type="SUPFAM" id="SSF143120">
    <property type="entry name" value="YefM-like"/>
    <property type="match status" value="1"/>
</dbReference>
<name>A0A2P4UMB8_9ACTN</name>
<dbReference type="Pfam" id="PF02604">
    <property type="entry name" value="PhdYeFM_antitox"/>
    <property type="match status" value="1"/>
</dbReference>
<dbReference type="EMBL" id="MTBP01000001">
    <property type="protein sequence ID" value="POM26185.1"/>
    <property type="molecule type" value="Genomic_DNA"/>
</dbReference>
<dbReference type="InterPro" id="IPR006442">
    <property type="entry name" value="Antitoxin_Phd/YefM"/>
</dbReference>
<dbReference type="RefSeq" id="WP_235828129.1">
    <property type="nucleotide sequence ID" value="NZ_MTBP01000001.1"/>
</dbReference>
<comment type="function">
    <text evidence="2">Antitoxin component of a type II toxin-antitoxin (TA) system.</text>
</comment>
<dbReference type="Proteomes" id="UP000242367">
    <property type="component" value="Unassembled WGS sequence"/>
</dbReference>
<evidence type="ECO:0000313" key="3">
    <source>
        <dbReference type="EMBL" id="POM26185.1"/>
    </source>
</evidence>
<dbReference type="NCBIfam" id="TIGR01552">
    <property type="entry name" value="phd_fam"/>
    <property type="match status" value="1"/>
</dbReference>
<protein>
    <recommendedName>
        <fullName evidence="2">Antitoxin</fullName>
    </recommendedName>
</protein>
<evidence type="ECO:0000256" key="1">
    <source>
        <dbReference type="ARBA" id="ARBA00009981"/>
    </source>
</evidence>
<reference evidence="3 4" key="1">
    <citation type="journal article" date="2017" name="Chemistry">
        <title>Isolation, Biosynthesis and Chemical Modifications of Rubterolones A-F: Rare Tropolone Alkaloids from Actinomadura sp. 5-2.</title>
        <authorList>
            <person name="Guo H."/>
            <person name="Benndorf R."/>
            <person name="Leichnitz D."/>
            <person name="Klassen J.L."/>
            <person name="Vollmers J."/>
            <person name="Gorls H."/>
            <person name="Steinacker M."/>
            <person name="Weigel C."/>
            <person name="Dahse H.M."/>
            <person name="Kaster A.K."/>
            <person name="de Beer Z.W."/>
            <person name="Poulsen M."/>
            <person name="Beemelmanns C."/>
        </authorList>
    </citation>
    <scope>NUCLEOTIDE SEQUENCE [LARGE SCALE GENOMIC DNA]</scope>
    <source>
        <strain evidence="3 4">5-2</strain>
    </source>
</reference>
<dbReference type="PANTHER" id="PTHR33713:SF9">
    <property type="entry name" value="ANTITOXIN"/>
    <property type="match status" value="1"/>
</dbReference>
<dbReference type="InterPro" id="IPR051405">
    <property type="entry name" value="phD/YefM_antitoxin"/>
</dbReference>
<evidence type="ECO:0000313" key="4">
    <source>
        <dbReference type="Proteomes" id="UP000242367"/>
    </source>
</evidence>
<dbReference type="Gene3D" id="3.40.1620.10">
    <property type="entry name" value="YefM-like domain"/>
    <property type="match status" value="1"/>
</dbReference>
<keyword evidence="4" id="KW-1185">Reference proteome</keyword>
<dbReference type="InterPro" id="IPR036165">
    <property type="entry name" value="YefM-like_sf"/>
</dbReference>
<dbReference type="PANTHER" id="PTHR33713">
    <property type="entry name" value="ANTITOXIN YAFN-RELATED"/>
    <property type="match status" value="1"/>
</dbReference>